<dbReference type="Pfam" id="PF01979">
    <property type="entry name" value="Amidohydro_1"/>
    <property type="match status" value="1"/>
</dbReference>
<protein>
    <submittedName>
        <fullName evidence="2">Metallo-dependent hydrolases, subgroup A</fullName>
    </submittedName>
</protein>
<evidence type="ECO:0000313" key="2">
    <source>
        <dbReference type="EMBL" id="CEP27363.1"/>
    </source>
</evidence>
<dbReference type="EMBL" id="LM676436">
    <property type="protein sequence ID" value="CEP27363.1"/>
    <property type="molecule type" value="Genomic_DNA"/>
</dbReference>
<name>A0A0B7P1D2_PROFF</name>
<dbReference type="InterPro" id="IPR051781">
    <property type="entry name" value="Metallo-dep_Hydrolase"/>
</dbReference>
<dbReference type="InterPro" id="IPR032466">
    <property type="entry name" value="Metal_Hydrolase"/>
</dbReference>
<dbReference type="SUPFAM" id="SSF51556">
    <property type="entry name" value="Metallo-dependent hydrolases"/>
    <property type="match status" value="1"/>
</dbReference>
<dbReference type="Gene3D" id="3.20.20.140">
    <property type="entry name" value="Metal-dependent hydrolases"/>
    <property type="match status" value="1"/>
</dbReference>
<dbReference type="PANTHER" id="PTHR43135">
    <property type="entry name" value="ALPHA-D-RIBOSE 1-METHYLPHOSPHONATE 5-TRIPHOSPHATE DIPHOSPHATASE"/>
    <property type="match status" value="1"/>
</dbReference>
<gene>
    <name evidence="2" type="ORF">PFCIRM138_01210</name>
</gene>
<evidence type="ECO:0000259" key="1">
    <source>
        <dbReference type="Pfam" id="PF01979"/>
    </source>
</evidence>
<keyword evidence="2" id="KW-0378">Hydrolase</keyword>
<reference evidence="2" key="1">
    <citation type="submission" date="2014-08" db="EMBL/GenBank/DDBJ databases">
        <authorList>
            <person name="Falentin Helene"/>
        </authorList>
    </citation>
    <scope>NUCLEOTIDE SEQUENCE</scope>
</reference>
<feature type="domain" description="Amidohydrolase-related" evidence="1">
    <location>
        <begin position="50"/>
        <end position="354"/>
    </location>
</feature>
<proteinExistence type="predicted"/>
<dbReference type="InterPro" id="IPR006680">
    <property type="entry name" value="Amidohydro-rel"/>
</dbReference>
<dbReference type="AlphaFoldDB" id="A0A0B7P1D2"/>
<dbReference type="InterPro" id="IPR011059">
    <property type="entry name" value="Metal-dep_hydrolase_composite"/>
</dbReference>
<organism evidence="2">
    <name type="scientific">Propionibacterium freudenreichii subsp. freudenreichii</name>
    <dbReference type="NCBI Taxonomy" id="66712"/>
    <lineage>
        <taxon>Bacteria</taxon>
        <taxon>Bacillati</taxon>
        <taxon>Actinomycetota</taxon>
        <taxon>Actinomycetes</taxon>
        <taxon>Propionibacteriales</taxon>
        <taxon>Propionibacteriaceae</taxon>
        <taxon>Propionibacterium</taxon>
    </lineage>
</organism>
<sequence>MSTAALPQARSWHLRGTVLPQGGVRDLWITNGVVAPGPVPGAVTLASDCWIMPGLVDAHCHIGLDSHGGTTMDTARAQARTDRDAGTLLIRDAGSPIDTHELDHEADMPRIIRAGRHIARPKRYLRHYGVEIETGQLVDEVTRQARRGDGWVKLVGDWIDRDLGDLAPLWDPDEASMAIAAAHAQGARVTAHCFGEQSVAELVGAGIDCIEHGTGMSDEVIAAMAARGVALVPTMINLATFPDIARAAEAKYPRYASHMRALFEGHLPMLRAAREAGVAIYAGTDAGGTIHHGRIGDEALALAQLGDHEFALGAASWRAREWLGATGLEVGDSADLVVYGADPREELEVVRRPQLVVLRGVPQQQSALR</sequence>
<dbReference type="GO" id="GO:0016810">
    <property type="term" value="F:hydrolase activity, acting on carbon-nitrogen (but not peptide) bonds"/>
    <property type="evidence" value="ECO:0007669"/>
    <property type="project" value="InterPro"/>
</dbReference>
<accession>A0A0B7P1D2</accession>
<dbReference type="Gene3D" id="2.30.40.10">
    <property type="entry name" value="Urease, subunit C, domain 1"/>
    <property type="match status" value="1"/>
</dbReference>
<dbReference type="PANTHER" id="PTHR43135:SF4">
    <property type="entry name" value="AMIDOHYDROLASE-RELATED DOMAIN-CONTAINING PROTEIN"/>
    <property type="match status" value="1"/>
</dbReference>